<dbReference type="KEGG" id="paun:MJA45_27250"/>
<protein>
    <recommendedName>
        <fullName evidence="4">DUF998 domain-containing protein</fullName>
    </recommendedName>
</protein>
<feature type="transmembrane region" description="Helical" evidence="1">
    <location>
        <begin position="139"/>
        <end position="162"/>
    </location>
</feature>
<sequence>MDGQQVSKEKRFYRMTALGLMAGSLLVLIFRGMHGDLPAGDAHAAMGFIAHHPFYKGVHLGAVVGVMVTVLGLVSFVGTLKNGSARLVGWLSASIASVGAAVHIMEHSIDGHAGETLAHTWEAASVAEQAGIEHSAGTIFVALHGPALVGISMLWALAVLLLARVSRLEGYRSWLFWSGSIVSALTFVLCLIQFLYPDFIPGVLIFGLLVSLVQLWIFSLGAALWRRSLR</sequence>
<feature type="transmembrane region" description="Helical" evidence="1">
    <location>
        <begin position="87"/>
        <end position="105"/>
    </location>
</feature>
<evidence type="ECO:0000256" key="1">
    <source>
        <dbReference type="SAM" id="Phobius"/>
    </source>
</evidence>
<dbReference type="AlphaFoldDB" id="A0AA96LDY5"/>
<organism evidence="2 3">
    <name type="scientific">Paenibacillus aurantius</name>
    <dbReference type="NCBI Taxonomy" id="2918900"/>
    <lineage>
        <taxon>Bacteria</taxon>
        <taxon>Bacillati</taxon>
        <taxon>Bacillota</taxon>
        <taxon>Bacilli</taxon>
        <taxon>Bacillales</taxon>
        <taxon>Paenibacillaceae</taxon>
        <taxon>Paenibacillus</taxon>
    </lineage>
</organism>
<feature type="transmembrane region" description="Helical" evidence="1">
    <location>
        <begin position="12"/>
        <end position="30"/>
    </location>
</feature>
<evidence type="ECO:0000313" key="2">
    <source>
        <dbReference type="EMBL" id="WNQ11253.1"/>
    </source>
</evidence>
<keyword evidence="1" id="KW-0812">Transmembrane</keyword>
<gene>
    <name evidence="2" type="ORF">MJA45_27250</name>
</gene>
<dbReference type="RefSeq" id="WP_315605029.1">
    <property type="nucleotide sequence ID" value="NZ_CP130318.1"/>
</dbReference>
<feature type="transmembrane region" description="Helical" evidence="1">
    <location>
        <begin position="174"/>
        <end position="196"/>
    </location>
</feature>
<keyword evidence="1" id="KW-1133">Transmembrane helix</keyword>
<evidence type="ECO:0008006" key="4">
    <source>
        <dbReference type="Google" id="ProtNLM"/>
    </source>
</evidence>
<feature type="transmembrane region" description="Helical" evidence="1">
    <location>
        <begin position="202"/>
        <end position="225"/>
    </location>
</feature>
<keyword evidence="1" id="KW-0472">Membrane</keyword>
<dbReference type="EMBL" id="CP130318">
    <property type="protein sequence ID" value="WNQ11253.1"/>
    <property type="molecule type" value="Genomic_DNA"/>
</dbReference>
<feature type="transmembrane region" description="Helical" evidence="1">
    <location>
        <begin position="58"/>
        <end position="80"/>
    </location>
</feature>
<keyword evidence="3" id="KW-1185">Reference proteome</keyword>
<dbReference type="Proteomes" id="UP001305702">
    <property type="component" value="Chromosome"/>
</dbReference>
<accession>A0AA96LDY5</accession>
<proteinExistence type="predicted"/>
<name>A0AA96LDY5_9BACL</name>
<evidence type="ECO:0000313" key="3">
    <source>
        <dbReference type="Proteomes" id="UP001305702"/>
    </source>
</evidence>
<reference evidence="2 3" key="1">
    <citation type="submission" date="2022-02" db="EMBL/GenBank/DDBJ databases">
        <title>Paenibacillus sp. MBLB1776 Whole Genome Shotgun Sequencing.</title>
        <authorList>
            <person name="Hwang C.Y."/>
            <person name="Cho E.-S."/>
            <person name="Seo M.-J."/>
        </authorList>
    </citation>
    <scope>NUCLEOTIDE SEQUENCE [LARGE SCALE GENOMIC DNA]</scope>
    <source>
        <strain evidence="2 3">MBLB1776</strain>
    </source>
</reference>